<feature type="signal peptide" evidence="2">
    <location>
        <begin position="1"/>
        <end position="21"/>
    </location>
</feature>
<evidence type="ECO:0000313" key="4">
    <source>
        <dbReference type="Proteomes" id="UP000515908"/>
    </source>
</evidence>
<dbReference type="Gene3D" id="3.40.309.10">
    <property type="entry name" value="Aldehyde Dehydrogenase, Chain A, domain 2"/>
    <property type="match status" value="1"/>
</dbReference>
<feature type="chain" id="PRO_5028876646" description="Glutamate-5-semialdehyde dehydrogenase" evidence="2">
    <location>
        <begin position="22"/>
        <end position="482"/>
    </location>
</feature>
<dbReference type="PANTHER" id="PTHR11063">
    <property type="entry name" value="GLUTAMATE SEMIALDEHYDE DEHYDROGENASE"/>
    <property type="match status" value="1"/>
</dbReference>
<feature type="compositionally biased region" description="Basic and acidic residues" evidence="1">
    <location>
        <begin position="72"/>
        <end position="91"/>
    </location>
</feature>
<gene>
    <name evidence="3" type="ORF">ADEAN_000021500</name>
</gene>
<feature type="compositionally biased region" description="Acidic residues" evidence="1">
    <location>
        <begin position="92"/>
        <end position="104"/>
    </location>
</feature>
<reference evidence="3 4" key="1">
    <citation type="submission" date="2020-08" db="EMBL/GenBank/DDBJ databases">
        <authorList>
            <person name="Newling K."/>
            <person name="Davey J."/>
            <person name="Forrester S."/>
        </authorList>
    </citation>
    <scope>NUCLEOTIDE SEQUENCE [LARGE SCALE GENOMIC DNA]</scope>
    <source>
        <strain evidence="4">Crithidia deanei Carvalho (ATCC PRA-265)</strain>
    </source>
</reference>
<protein>
    <recommendedName>
        <fullName evidence="5">Glutamate-5-semialdehyde dehydrogenase</fullName>
    </recommendedName>
</protein>
<keyword evidence="2" id="KW-0732">Signal</keyword>
<sequence length="482" mass="53061">MRRCRFLFSAVLNELQAAVEAKSVLAASPLEQRHLFLKTILSEIAKNEEDILHANRLDCATAMFPSRAVEEGIRPVAKKEEGHSTNGKKEGEEEEEEEEDDDDATPTRMTPRPVPDSYNQHKMPKLRIDKLLSEVRHLISCPDPLGSATWMEENATLKDCDPQMTVCEVAVPLGFVGVLSRYRARMAIDAITMGILAGNAVLVDGGAAVQRVNRAFVSCAQVALNRAGLPAASVVHIENADVNPRKTIEWLQVRDRVDVAIVCGPPKLYEFASQRSCIPLIRATSQVTTLYIDRSASFETAMRVIVNSKYQREGAANAVTLLLVHAGFPRYAELMRELRERGMRLLGDQVSIERAGDWVSALASDEDYRATSLSDISHTLCIKTMDSLEQVLLFLDLFGSKQNDGIVATDEEAINTYCTTVDSAVVLVNASTRLSSGQPMGLGPDLAIATSKMNHRGPFTISSWTSKKYIVKSKSPDGALRR</sequence>
<dbReference type="InterPro" id="IPR016163">
    <property type="entry name" value="Ald_DH_C"/>
</dbReference>
<dbReference type="PANTHER" id="PTHR11063:SF8">
    <property type="entry name" value="DELTA-1-PYRROLINE-5-CARBOXYLATE SYNTHASE"/>
    <property type="match status" value="1"/>
</dbReference>
<evidence type="ECO:0000256" key="2">
    <source>
        <dbReference type="SAM" id="SignalP"/>
    </source>
</evidence>
<feature type="region of interest" description="Disordered" evidence="1">
    <location>
        <begin position="72"/>
        <end position="121"/>
    </location>
</feature>
<dbReference type="VEuPathDB" id="TriTrypDB:ADEAN_000021500"/>
<evidence type="ECO:0000313" key="3">
    <source>
        <dbReference type="EMBL" id="CAD2212803.1"/>
    </source>
</evidence>
<organism evidence="3 4">
    <name type="scientific">Angomonas deanei</name>
    <dbReference type="NCBI Taxonomy" id="59799"/>
    <lineage>
        <taxon>Eukaryota</taxon>
        <taxon>Discoba</taxon>
        <taxon>Euglenozoa</taxon>
        <taxon>Kinetoplastea</taxon>
        <taxon>Metakinetoplastina</taxon>
        <taxon>Trypanosomatida</taxon>
        <taxon>Trypanosomatidae</taxon>
        <taxon>Strigomonadinae</taxon>
        <taxon>Angomonas</taxon>
    </lineage>
</organism>
<evidence type="ECO:0008006" key="5">
    <source>
        <dbReference type="Google" id="ProtNLM"/>
    </source>
</evidence>
<dbReference type="Gene3D" id="3.40.605.10">
    <property type="entry name" value="Aldehyde Dehydrogenase, Chain A, domain 1"/>
    <property type="match status" value="1"/>
</dbReference>
<dbReference type="EMBL" id="LR877145">
    <property type="protein sequence ID" value="CAD2212803.1"/>
    <property type="molecule type" value="Genomic_DNA"/>
</dbReference>
<proteinExistence type="predicted"/>
<dbReference type="Proteomes" id="UP000515908">
    <property type="component" value="Chromosome 01"/>
</dbReference>
<name>A0A7G2C236_9TRYP</name>
<dbReference type="GO" id="GO:0004350">
    <property type="term" value="F:glutamate-5-semialdehyde dehydrogenase activity"/>
    <property type="evidence" value="ECO:0007669"/>
    <property type="project" value="TreeGrafter"/>
</dbReference>
<accession>A0A7G2C236</accession>
<dbReference type="AlphaFoldDB" id="A0A7G2C236"/>
<evidence type="ECO:0000256" key="1">
    <source>
        <dbReference type="SAM" id="MobiDB-lite"/>
    </source>
</evidence>
<dbReference type="SUPFAM" id="SSF53720">
    <property type="entry name" value="ALDH-like"/>
    <property type="match status" value="1"/>
</dbReference>
<dbReference type="InterPro" id="IPR016161">
    <property type="entry name" value="Ald_DH/histidinol_DH"/>
</dbReference>
<keyword evidence="4" id="KW-1185">Reference proteome</keyword>
<dbReference type="InterPro" id="IPR016162">
    <property type="entry name" value="Ald_DH_N"/>
</dbReference>